<dbReference type="Proteomes" id="UP000887569">
    <property type="component" value="Unplaced"/>
</dbReference>
<dbReference type="WBParaSite" id="PgB06_g079_t01">
    <property type="protein sequence ID" value="PgB06_g079_t01"/>
    <property type="gene ID" value="PgB06_g079"/>
</dbReference>
<organism evidence="2 3">
    <name type="scientific">Parascaris univalens</name>
    <name type="common">Nematode worm</name>
    <dbReference type="NCBI Taxonomy" id="6257"/>
    <lineage>
        <taxon>Eukaryota</taxon>
        <taxon>Metazoa</taxon>
        <taxon>Ecdysozoa</taxon>
        <taxon>Nematoda</taxon>
        <taxon>Chromadorea</taxon>
        <taxon>Rhabditida</taxon>
        <taxon>Spirurina</taxon>
        <taxon>Ascaridomorpha</taxon>
        <taxon>Ascaridoidea</taxon>
        <taxon>Ascarididae</taxon>
        <taxon>Parascaris</taxon>
    </lineage>
</organism>
<feature type="transmembrane region" description="Helical" evidence="1">
    <location>
        <begin position="32"/>
        <end position="52"/>
    </location>
</feature>
<protein>
    <submittedName>
        <fullName evidence="3">Uncharacterized protein</fullName>
    </submittedName>
</protein>
<keyword evidence="1" id="KW-0812">Transmembrane</keyword>
<keyword evidence="2" id="KW-1185">Reference proteome</keyword>
<name>A0A914ZND4_PARUN</name>
<evidence type="ECO:0000256" key="1">
    <source>
        <dbReference type="SAM" id="Phobius"/>
    </source>
</evidence>
<dbReference type="AlphaFoldDB" id="A0A914ZND4"/>
<keyword evidence="1" id="KW-0472">Membrane</keyword>
<sequence>MHAGARGLQQYLEELGCSPTPLVISTMQTGEIVTFILGLIALFMVVSILLYYRYCKKKTRREGAL</sequence>
<keyword evidence="1" id="KW-1133">Transmembrane helix</keyword>
<accession>A0A914ZND4</accession>
<proteinExistence type="predicted"/>
<reference evidence="3" key="1">
    <citation type="submission" date="2022-11" db="UniProtKB">
        <authorList>
            <consortium name="WormBaseParasite"/>
        </authorList>
    </citation>
    <scope>IDENTIFICATION</scope>
</reference>
<evidence type="ECO:0000313" key="2">
    <source>
        <dbReference type="Proteomes" id="UP000887569"/>
    </source>
</evidence>
<evidence type="ECO:0000313" key="3">
    <source>
        <dbReference type="WBParaSite" id="PgB06_g079_t01"/>
    </source>
</evidence>